<accession>A0A6C0GJP3</accession>
<dbReference type="SUPFAM" id="SSF53383">
    <property type="entry name" value="PLP-dependent transferases"/>
    <property type="match status" value="1"/>
</dbReference>
<dbReference type="Gene3D" id="3.90.1150.10">
    <property type="entry name" value="Aspartate Aminotransferase, domain 1"/>
    <property type="match status" value="1"/>
</dbReference>
<dbReference type="PANTHER" id="PTHR42832:SF3">
    <property type="entry name" value="L-GLUTAMINE--4-(METHYLSULFANYL)-2-OXOBUTANOATE AMINOTRANSFERASE"/>
    <property type="match status" value="1"/>
</dbReference>
<dbReference type="PANTHER" id="PTHR42832">
    <property type="entry name" value="AMINO ACID AMINOTRANSFERASE"/>
    <property type="match status" value="1"/>
</dbReference>
<dbReference type="GO" id="GO:0008483">
    <property type="term" value="F:transaminase activity"/>
    <property type="evidence" value="ECO:0007669"/>
    <property type="project" value="UniProtKB-KW"/>
</dbReference>
<dbReference type="InterPro" id="IPR050881">
    <property type="entry name" value="LL-DAP_aminotransferase"/>
</dbReference>
<reference evidence="6 7" key="1">
    <citation type="submission" date="2020-01" db="EMBL/GenBank/DDBJ databases">
        <authorList>
            <person name="Kim M.K."/>
        </authorList>
    </citation>
    <scope>NUCLEOTIDE SEQUENCE [LARGE SCALE GENOMIC DNA]</scope>
    <source>
        <strain evidence="6 7">172606-1</strain>
    </source>
</reference>
<feature type="domain" description="Aminotransferase class I/classII large" evidence="5">
    <location>
        <begin position="32"/>
        <end position="382"/>
    </location>
</feature>
<evidence type="ECO:0000313" key="6">
    <source>
        <dbReference type="EMBL" id="QHT67850.1"/>
    </source>
</evidence>
<proteinExistence type="inferred from homology"/>
<sequence length="391" mass="44350">MIIETASRLKGLKEYYFSVKLKEVKALQDSGKDVINLGVGSPDLYPSLETIHSLIASSLKKENHGYQSYKGIAAFRKGIATWYSKTYGVTLDPETEILPLIGSKEGITHISLTFLNEGDQVLVPELGYPTYRSVTEMVGATVVEYPLQEDKNYEPDWDFLEKADLSKVKLMWVNYPHMPTGAPASVALFERLVKFATEKKILICHDNPYSLVLNESKPISLLSIPGSKEVCLEMNSMSKSFNMAGWRIGWVSGAKDYIDAILKVKSNVDSGMFLPVQEAAVAALQNSEQWHKERNDIYRKRREFAYQILDQLGCIYRKDQQGMFIWAKVPISIQSVEKLVDHLLYTYHVFITPGFIFGPKGDRFVRVSLCTPENRLQQVVEQFRNIDLANI</sequence>
<dbReference type="InterPro" id="IPR015422">
    <property type="entry name" value="PyrdxlP-dep_Trfase_small"/>
</dbReference>
<keyword evidence="2 4" id="KW-0032">Aminotransferase</keyword>
<dbReference type="CDD" id="cd00609">
    <property type="entry name" value="AAT_like"/>
    <property type="match status" value="1"/>
</dbReference>
<dbReference type="KEGG" id="rhoz:GXP67_14975"/>
<dbReference type="InterPro" id="IPR015421">
    <property type="entry name" value="PyrdxlP-dep_Trfase_major"/>
</dbReference>
<dbReference type="InterPro" id="IPR015424">
    <property type="entry name" value="PyrdxlP-dep_Trfase"/>
</dbReference>
<evidence type="ECO:0000256" key="2">
    <source>
        <dbReference type="ARBA" id="ARBA00022576"/>
    </source>
</evidence>
<dbReference type="PROSITE" id="PS00105">
    <property type="entry name" value="AA_TRANSFER_CLASS_1"/>
    <property type="match status" value="1"/>
</dbReference>
<dbReference type="RefSeq" id="WP_162443872.1">
    <property type="nucleotide sequence ID" value="NZ_CP048222.1"/>
</dbReference>
<comment type="similarity">
    <text evidence="4">Belongs to the class-I pyridoxal-phosphate-dependent aminotransferase family.</text>
</comment>
<name>A0A6C0GJP3_9BACT</name>
<dbReference type="AlphaFoldDB" id="A0A6C0GJP3"/>
<dbReference type="EC" id="2.6.1.-" evidence="4"/>
<keyword evidence="7" id="KW-1185">Reference proteome</keyword>
<evidence type="ECO:0000256" key="1">
    <source>
        <dbReference type="ARBA" id="ARBA00001933"/>
    </source>
</evidence>
<evidence type="ECO:0000256" key="4">
    <source>
        <dbReference type="RuleBase" id="RU000481"/>
    </source>
</evidence>
<dbReference type="Pfam" id="PF00155">
    <property type="entry name" value="Aminotran_1_2"/>
    <property type="match status" value="1"/>
</dbReference>
<keyword evidence="3 4" id="KW-0808">Transferase</keyword>
<gene>
    <name evidence="6" type="ORF">GXP67_14975</name>
</gene>
<dbReference type="GO" id="GO:0030170">
    <property type="term" value="F:pyridoxal phosphate binding"/>
    <property type="evidence" value="ECO:0007669"/>
    <property type="project" value="InterPro"/>
</dbReference>
<dbReference type="InterPro" id="IPR004839">
    <property type="entry name" value="Aminotransferase_I/II_large"/>
</dbReference>
<dbReference type="InterPro" id="IPR004838">
    <property type="entry name" value="NHTrfase_class1_PyrdxlP-BS"/>
</dbReference>
<organism evidence="6 7">
    <name type="scientific">Rhodocytophaga rosea</name>
    <dbReference type="NCBI Taxonomy" id="2704465"/>
    <lineage>
        <taxon>Bacteria</taxon>
        <taxon>Pseudomonadati</taxon>
        <taxon>Bacteroidota</taxon>
        <taxon>Cytophagia</taxon>
        <taxon>Cytophagales</taxon>
        <taxon>Rhodocytophagaceae</taxon>
        <taxon>Rhodocytophaga</taxon>
    </lineage>
</organism>
<evidence type="ECO:0000313" key="7">
    <source>
        <dbReference type="Proteomes" id="UP000480178"/>
    </source>
</evidence>
<dbReference type="Gene3D" id="3.40.640.10">
    <property type="entry name" value="Type I PLP-dependent aspartate aminotransferase-like (Major domain)"/>
    <property type="match status" value="1"/>
</dbReference>
<evidence type="ECO:0000259" key="5">
    <source>
        <dbReference type="Pfam" id="PF00155"/>
    </source>
</evidence>
<protein>
    <recommendedName>
        <fullName evidence="4">Aminotransferase</fullName>
        <ecNumber evidence="4">2.6.1.-</ecNumber>
    </recommendedName>
</protein>
<evidence type="ECO:0000256" key="3">
    <source>
        <dbReference type="ARBA" id="ARBA00022679"/>
    </source>
</evidence>
<dbReference type="Proteomes" id="UP000480178">
    <property type="component" value="Chromosome"/>
</dbReference>
<dbReference type="EMBL" id="CP048222">
    <property type="protein sequence ID" value="QHT67850.1"/>
    <property type="molecule type" value="Genomic_DNA"/>
</dbReference>
<comment type="cofactor">
    <cofactor evidence="1 4">
        <name>pyridoxal 5'-phosphate</name>
        <dbReference type="ChEBI" id="CHEBI:597326"/>
    </cofactor>
</comment>